<organism evidence="2 3">
    <name type="scientific">Jiangella alba</name>
    <dbReference type="NCBI Taxonomy" id="561176"/>
    <lineage>
        <taxon>Bacteria</taxon>
        <taxon>Bacillati</taxon>
        <taxon>Actinomycetota</taxon>
        <taxon>Actinomycetes</taxon>
        <taxon>Jiangellales</taxon>
        <taxon>Jiangellaceae</taxon>
        <taxon>Jiangella</taxon>
    </lineage>
</organism>
<proteinExistence type="predicted"/>
<protein>
    <submittedName>
        <fullName evidence="2">Methyltransferase domain-containing protein</fullName>
    </submittedName>
</protein>
<sequence length="204" mass="21975">MNLRFDDVADDLRAAYRGGAGWRDSAPKTAWKVAERAAFLDRLRAAGARTLVEIGAGTGQDALFFQDNGLAVVATDLTPEMVAACAAKGLDARVMNLLAPDLPHDSFDAVYSLNCLLHVPDADLPGALAAIRGLLRPGGLFFLGVYGGDGSAGVLADDSHDPPRFFCWRTRDQLLDAVEPWFDVVDVHLVDTDGLPFHSLTLRR</sequence>
<name>A0A1H5PWE0_9ACTN</name>
<dbReference type="CDD" id="cd02440">
    <property type="entry name" value="AdoMet_MTases"/>
    <property type="match status" value="1"/>
</dbReference>
<dbReference type="EMBL" id="FNUC01000004">
    <property type="protein sequence ID" value="SEF18160.1"/>
    <property type="molecule type" value="Genomic_DNA"/>
</dbReference>
<dbReference type="InterPro" id="IPR029063">
    <property type="entry name" value="SAM-dependent_MTases_sf"/>
</dbReference>
<dbReference type="SUPFAM" id="SSF53335">
    <property type="entry name" value="S-adenosyl-L-methionine-dependent methyltransferases"/>
    <property type="match status" value="1"/>
</dbReference>
<evidence type="ECO:0000313" key="2">
    <source>
        <dbReference type="EMBL" id="SEF18160.1"/>
    </source>
</evidence>
<dbReference type="InterPro" id="IPR050508">
    <property type="entry name" value="Methyltransf_Superfamily"/>
</dbReference>
<dbReference type="GO" id="GO:0008757">
    <property type="term" value="F:S-adenosylmethionine-dependent methyltransferase activity"/>
    <property type="evidence" value="ECO:0007669"/>
    <property type="project" value="InterPro"/>
</dbReference>
<evidence type="ECO:0000313" key="3">
    <source>
        <dbReference type="Proteomes" id="UP000181980"/>
    </source>
</evidence>
<keyword evidence="2" id="KW-0489">Methyltransferase</keyword>
<dbReference type="Proteomes" id="UP000181980">
    <property type="component" value="Unassembled WGS sequence"/>
</dbReference>
<gene>
    <name evidence="2" type="ORF">SAMN04488561_6256</name>
</gene>
<dbReference type="Gene3D" id="3.40.50.150">
    <property type="entry name" value="Vaccinia Virus protein VP39"/>
    <property type="match status" value="1"/>
</dbReference>
<dbReference type="RefSeq" id="WP_141711639.1">
    <property type="nucleotide sequence ID" value="NZ_FNUC01000004.1"/>
</dbReference>
<keyword evidence="3" id="KW-1185">Reference proteome</keyword>
<dbReference type="AlphaFoldDB" id="A0A1H5PWE0"/>
<feature type="domain" description="Methyltransferase type 11" evidence="1">
    <location>
        <begin position="52"/>
        <end position="143"/>
    </location>
</feature>
<dbReference type="PANTHER" id="PTHR42912:SF80">
    <property type="entry name" value="METHYLTRANSFERASE DOMAIN-CONTAINING PROTEIN"/>
    <property type="match status" value="1"/>
</dbReference>
<keyword evidence="2" id="KW-0808">Transferase</keyword>
<dbReference type="GO" id="GO:0032259">
    <property type="term" value="P:methylation"/>
    <property type="evidence" value="ECO:0007669"/>
    <property type="project" value="UniProtKB-KW"/>
</dbReference>
<dbReference type="OrthoDB" id="9804312at2"/>
<dbReference type="InterPro" id="IPR013216">
    <property type="entry name" value="Methyltransf_11"/>
</dbReference>
<reference evidence="3" key="1">
    <citation type="submission" date="2016-10" db="EMBL/GenBank/DDBJ databases">
        <authorList>
            <person name="Varghese N."/>
            <person name="Submissions S."/>
        </authorList>
    </citation>
    <scope>NUCLEOTIDE SEQUENCE [LARGE SCALE GENOMIC DNA]</scope>
    <source>
        <strain evidence="3">DSM 45237</strain>
    </source>
</reference>
<dbReference type="PANTHER" id="PTHR42912">
    <property type="entry name" value="METHYLTRANSFERASE"/>
    <property type="match status" value="1"/>
</dbReference>
<accession>A0A1H5PWE0</accession>
<dbReference type="Pfam" id="PF08241">
    <property type="entry name" value="Methyltransf_11"/>
    <property type="match status" value="1"/>
</dbReference>
<evidence type="ECO:0000259" key="1">
    <source>
        <dbReference type="Pfam" id="PF08241"/>
    </source>
</evidence>
<dbReference type="STRING" id="561176.SAMN04488561_6256"/>